<dbReference type="InterPro" id="IPR008806">
    <property type="entry name" value="RNA_pol_III_Rpc82_C"/>
</dbReference>
<dbReference type="GO" id="GO:0006351">
    <property type="term" value="P:DNA-templated transcription"/>
    <property type="evidence" value="ECO:0007669"/>
    <property type="project" value="InterPro"/>
</dbReference>
<evidence type="ECO:0000256" key="5">
    <source>
        <dbReference type="ARBA" id="ARBA00023163"/>
    </source>
</evidence>
<evidence type="ECO:0000313" key="12">
    <source>
        <dbReference type="RefSeq" id="XP_025830855.1"/>
    </source>
</evidence>
<dbReference type="InterPro" id="IPR039748">
    <property type="entry name" value="RPC3"/>
</dbReference>
<keyword evidence="6 7" id="KW-0539">Nucleus</keyword>
<dbReference type="FunFam" id="1.10.10.10:FF:000218">
    <property type="entry name" value="DNA-directed RNA polymerase III subunit RPC3"/>
    <property type="match status" value="1"/>
</dbReference>
<dbReference type="InterPro" id="IPR013197">
    <property type="entry name" value="RNA_pol_III_RPC82-rel_HTH"/>
</dbReference>
<dbReference type="PANTHER" id="PTHR12949:SF0">
    <property type="entry name" value="DNA-DIRECTED RNA POLYMERASE III SUBUNIT RPC3"/>
    <property type="match status" value="1"/>
</dbReference>
<dbReference type="CTD" id="10623"/>
<evidence type="ECO:0000256" key="6">
    <source>
        <dbReference type="ARBA" id="ARBA00023242"/>
    </source>
</evidence>
<dbReference type="Pfam" id="PF05645">
    <property type="entry name" value="RNA_pol_Rpc82"/>
    <property type="match status" value="1"/>
</dbReference>
<comment type="similarity">
    <text evidence="2 7">Belongs to the eukaryotic RPC3/POLR3C RNA polymerase subunit family.</text>
</comment>
<dbReference type="Proteomes" id="UP000192223">
    <property type="component" value="Unplaced"/>
</dbReference>
<accession>A0A7F5QZV0</accession>
<feature type="domain" description="RNA polymerase III subunit RPC82-related helix-turn-helix" evidence="9">
    <location>
        <begin position="11"/>
        <end position="67"/>
    </location>
</feature>
<protein>
    <recommendedName>
        <fullName evidence="3 7">DNA-directed RNA polymerase III subunit RPC3</fullName>
        <shortName evidence="7">RNA polymerase III subunit C3</shortName>
    </recommendedName>
</protein>
<feature type="domain" description="DNA-directed RNA polymerase III subunit RPC3 winged-helix" evidence="10">
    <location>
        <begin position="322"/>
        <end position="399"/>
    </location>
</feature>
<evidence type="ECO:0000313" key="11">
    <source>
        <dbReference type="Proteomes" id="UP000192223"/>
    </source>
</evidence>
<comment type="subcellular location">
    <subcellularLocation>
        <location evidence="1 7">Nucleus</location>
    </subcellularLocation>
</comment>
<feature type="domain" description="RNA polymerase III Rpc82 C -terminal" evidence="8">
    <location>
        <begin position="199"/>
        <end position="314"/>
    </location>
</feature>
<dbReference type="OrthoDB" id="272392at2759"/>
<dbReference type="RefSeq" id="XP_025830855.1">
    <property type="nucleotide sequence ID" value="XM_025975070.1"/>
</dbReference>
<dbReference type="GeneID" id="108744833"/>
<dbReference type="GO" id="GO:0003697">
    <property type="term" value="F:single-stranded DNA binding"/>
    <property type="evidence" value="ECO:0007669"/>
    <property type="project" value="UniProtKB-UniRule"/>
</dbReference>
<evidence type="ECO:0000313" key="13">
    <source>
        <dbReference type="RefSeq" id="XP_025830856.1"/>
    </source>
</evidence>
<dbReference type="PANTHER" id="PTHR12949">
    <property type="entry name" value="RNA POLYMERASE III DNA DIRECTED -RELATED"/>
    <property type="match status" value="1"/>
</dbReference>
<dbReference type="Gene3D" id="6.10.140.1450">
    <property type="match status" value="1"/>
</dbReference>
<dbReference type="RefSeq" id="XP_025830856.1">
    <property type="nucleotide sequence ID" value="XM_025975071.1"/>
</dbReference>
<keyword evidence="11" id="KW-1185">Reference proteome</keyword>
<dbReference type="Gene3D" id="1.10.10.10">
    <property type="entry name" value="Winged helix-like DNA-binding domain superfamily/Winged helix DNA-binding domain"/>
    <property type="match status" value="4"/>
</dbReference>
<dbReference type="Pfam" id="PF08221">
    <property type="entry name" value="HTH_9"/>
    <property type="match status" value="1"/>
</dbReference>
<evidence type="ECO:0000259" key="10">
    <source>
        <dbReference type="Pfam" id="PF22536"/>
    </source>
</evidence>
<keyword evidence="4 7" id="KW-0240">DNA-directed RNA polymerase</keyword>
<reference evidence="12 13" key="1">
    <citation type="submission" date="2025-04" db="UniProtKB">
        <authorList>
            <consortium name="RefSeq"/>
        </authorList>
    </citation>
    <scope>IDENTIFICATION</scope>
    <source>
        <tissue evidence="12 13">Entire body</tissue>
    </source>
</reference>
<keyword evidence="5 7" id="KW-0804">Transcription</keyword>
<comment type="subunit">
    <text evidence="7">Component of the RNA polymerase III (Pol III) complex consisting of 17 subunits.</text>
</comment>
<dbReference type="InterPro" id="IPR036388">
    <property type="entry name" value="WH-like_DNA-bd_sf"/>
</dbReference>
<name>A0A7F5QZV0_AGRPL</name>
<evidence type="ECO:0000256" key="4">
    <source>
        <dbReference type="ARBA" id="ARBA00022478"/>
    </source>
</evidence>
<evidence type="ECO:0000256" key="7">
    <source>
        <dbReference type="RuleBase" id="RU367076"/>
    </source>
</evidence>
<dbReference type="GO" id="GO:0005666">
    <property type="term" value="C:RNA polymerase III complex"/>
    <property type="evidence" value="ECO:0007669"/>
    <property type="project" value="UniProtKB-UniRule"/>
</dbReference>
<evidence type="ECO:0000256" key="2">
    <source>
        <dbReference type="ARBA" id="ARBA00007206"/>
    </source>
</evidence>
<dbReference type="InterPro" id="IPR055207">
    <property type="entry name" value="POLR3C_WHD"/>
</dbReference>
<evidence type="ECO:0000256" key="3">
    <source>
        <dbReference type="ARBA" id="ARBA00016689"/>
    </source>
</evidence>
<dbReference type="Pfam" id="PF20912">
    <property type="entry name" value="RPC3_helical"/>
    <property type="match status" value="1"/>
</dbReference>
<organism evidence="11 13">
    <name type="scientific">Agrilus planipennis</name>
    <name type="common">Emerald ash borer</name>
    <name type="synonym">Agrilus marcopoli</name>
    <dbReference type="NCBI Taxonomy" id="224129"/>
    <lineage>
        <taxon>Eukaryota</taxon>
        <taxon>Metazoa</taxon>
        <taxon>Ecdysozoa</taxon>
        <taxon>Arthropoda</taxon>
        <taxon>Hexapoda</taxon>
        <taxon>Insecta</taxon>
        <taxon>Pterygota</taxon>
        <taxon>Neoptera</taxon>
        <taxon>Endopterygota</taxon>
        <taxon>Coleoptera</taxon>
        <taxon>Polyphaga</taxon>
        <taxon>Elateriformia</taxon>
        <taxon>Buprestoidea</taxon>
        <taxon>Buprestidae</taxon>
        <taxon>Agrilinae</taxon>
        <taxon>Agrilus</taxon>
    </lineage>
</organism>
<dbReference type="FunFam" id="1.10.10.10:FF:000199">
    <property type="entry name" value="DNA-directed RNA polymerase III subunit RPC3"/>
    <property type="match status" value="1"/>
</dbReference>
<dbReference type="AlphaFoldDB" id="A0A7F5QZV0"/>
<dbReference type="Pfam" id="PF22536">
    <property type="entry name" value="WHD_POLR3C"/>
    <property type="match status" value="1"/>
</dbReference>
<evidence type="ECO:0000256" key="1">
    <source>
        <dbReference type="ARBA" id="ARBA00004123"/>
    </source>
</evidence>
<evidence type="ECO:0000259" key="9">
    <source>
        <dbReference type="Pfam" id="PF08221"/>
    </source>
</evidence>
<comment type="function">
    <text evidence="7">DNA-dependent RNA polymerase catalyzes the transcription of DNA into RNA using the four ribonucleoside triphosphates as substrates. Specific core component of RNA polymerase III which synthesizes small RNAs, such as 5S rRNA and tRNAs.</text>
</comment>
<evidence type="ECO:0000259" key="8">
    <source>
        <dbReference type="Pfam" id="PF05645"/>
    </source>
</evidence>
<gene>
    <name evidence="12 13" type="primary">LOC108744833</name>
</gene>
<proteinExistence type="inferred from homology"/>
<sequence>MSSQYGKVISFILLERFGEIVEKVGSCLFHYGSSPLLYIKKYTNLPLSQVKEALCILIKYNLVTFVPNKNENIANYSLKCENIFLMLRYPKYIILIKKKFEDEGEVILEEVLLSGFSSASEIIFKSFNRLKEMENKTISEVQLRDVFMALVTAQYLMRIYIPEGNKAVPQLEISEKDKFIFPSIEAIEVKNLIEKNIPLKQESYWTINFDRFHQDLRDKLIISAITKKIDENAGELMKTFLEQMYIRTTAWADTSNPIPIQEVKNVIKKKNSLHVLSAFLDQYINVMEQDYCKMIRKFGEAGGGSYQIYLKDIIIHLVWETIEQIVLEKFDSKAARIFRLIRLKSYIEPEQIQQLAMIPAKEAKRLCYQLLEENFIKVQELRKSSSNSGPTKSFIFFNIQIAQVVRMVLELCYKSLYNVMTRRLSEKNVNKRIIDKKQRVDTIMLGMKVQGATEEQLADIEEMITPPEKELLGKIGKTMKKLNLVELELDDTVFLLELFLRYTYNQILNFINM</sequence>